<name>A0A1B6HXK5_9HEMI</name>
<keyword evidence="11" id="KW-0675">Receptor</keyword>
<accession>A0A1B6HXK5</accession>
<evidence type="ECO:0000313" key="16">
    <source>
        <dbReference type="EMBL" id="JAS79418.1"/>
    </source>
</evidence>
<keyword evidence="8" id="KW-0391">Immunity</keyword>
<proteinExistence type="inferred from homology"/>
<keyword evidence="3" id="KW-0399">Innate immunity</keyword>
<evidence type="ECO:0000256" key="9">
    <source>
        <dbReference type="ARBA" id="ARBA00022989"/>
    </source>
</evidence>
<dbReference type="SUPFAM" id="SSF52200">
    <property type="entry name" value="Toll/Interleukin receptor TIR domain"/>
    <property type="match status" value="1"/>
</dbReference>
<keyword evidence="12" id="KW-0325">Glycoprotein</keyword>
<sequence>MLFFNTLQNVTKLSLCGADIGDKVIRSMLNMKMKFLDLSNTLSKAELISAFSALFETQNSSLIELRFARNNFDMTGYPLYFNSLRSLEVLDLSNNMIRNIYKDMFGQNLTLMFLSQNLITTWYFPMLSSGSKLKYLDLANNQISFISDAMLEDFYKLEFLDLDSNPLICHKKVVAMVCADVMNKTHNLTILGWQQYNCYDIISKSFRLFAQPEDCNEYYEEVSTTYDHGGGGGDNSTTDAPDSGRSVDDLFSRSNKIWVYLMIGTVVLTSAVGSIVYAKWWNIRCYIHRYFSLKKARLLRKEGDPLTRPDIHYDVFVSYSDVDRSWILDQLIPNIEGDSDISLCFHERDFKVGLGILENIIECMDRSRALLLIVSSAFVRSKWCQFEMHLAQYRLIETLRDQLVLVLLEDIPRKSRPQTLHHLMMTKTYLIWPRHPNKEEATELFWKRLKRALRPNYNYMFSA</sequence>
<dbReference type="PROSITE" id="PS51450">
    <property type="entry name" value="LRR"/>
    <property type="match status" value="2"/>
</dbReference>
<evidence type="ECO:0000256" key="12">
    <source>
        <dbReference type="ARBA" id="ARBA00023180"/>
    </source>
</evidence>
<dbReference type="Pfam" id="PF13676">
    <property type="entry name" value="TIR_2"/>
    <property type="match status" value="1"/>
</dbReference>
<dbReference type="InterPro" id="IPR003591">
    <property type="entry name" value="Leu-rich_rpt_typical-subtyp"/>
</dbReference>
<reference evidence="16" key="1">
    <citation type="submission" date="2015-11" db="EMBL/GenBank/DDBJ databases">
        <title>De novo transcriptome assembly of four potential Pierce s Disease insect vectors from Arizona vineyards.</title>
        <authorList>
            <person name="Tassone E.E."/>
        </authorList>
    </citation>
    <scope>NUCLEOTIDE SEQUENCE</scope>
</reference>
<feature type="domain" description="TIR" evidence="15">
    <location>
        <begin position="311"/>
        <end position="453"/>
    </location>
</feature>
<dbReference type="InterPro" id="IPR035897">
    <property type="entry name" value="Toll_tir_struct_dom_sf"/>
</dbReference>
<dbReference type="GO" id="GO:0005886">
    <property type="term" value="C:plasma membrane"/>
    <property type="evidence" value="ECO:0007669"/>
    <property type="project" value="TreeGrafter"/>
</dbReference>
<keyword evidence="9 14" id="KW-1133">Transmembrane helix</keyword>
<dbReference type="InterPro" id="IPR000157">
    <property type="entry name" value="TIR_dom"/>
</dbReference>
<keyword evidence="4" id="KW-0433">Leucine-rich repeat</keyword>
<dbReference type="GO" id="GO:0007165">
    <property type="term" value="P:signal transduction"/>
    <property type="evidence" value="ECO:0007669"/>
    <property type="project" value="InterPro"/>
</dbReference>
<evidence type="ECO:0000256" key="10">
    <source>
        <dbReference type="ARBA" id="ARBA00023136"/>
    </source>
</evidence>
<evidence type="ECO:0000256" key="11">
    <source>
        <dbReference type="ARBA" id="ARBA00023170"/>
    </source>
</evidence>
<evidence type="ECO:0000256" key="13">
    <source>
        <dbReference type="SAM" id="MobiDB-lite"/>
    </source>
</evidence>
<evidence type="ECO:0000256" key="8">
    <source>
        <dbReference type="ARBA" id="ARBA00022859"/>
    </source>
</evidence>
<dbReference type="InterPro" id="IPR032675">
    <property type="entry name" value="LRR_dom_sf"/>
</dbReference>
<evidence type="ECO:0000256" key="2">
    <source>
        <dbReference type="ARBA" id="ARBA00009634"/>
    </source>
</evidence>
<organism evidence="16">
    <name type="scientific">Homalodisca liturata</name>
    <dbReference type="NCBI Taxonomy" id="320908"/>
    <lineage>
        <taxon>Eukaryota</taxon>
        <taxon>Metazoa</taxon>
        <taxon>Ecdysozoa</taxon>
        <taxon>Arthropoda</taxon>
        <taxon>Hexapoda</taxon>
        <taxon>Insecta</taxon>
        <taxon>Pterygota</taxon>
        <taxon>Neoptera</taxon>
        <taxon>Paraneoptera</taxon>
        <taxon>Hemiptera</taxon>
        <taxon>Auchenorrhyncha</taxon>
        <taxon>Membracoidea</taxon>
        <taxon>Cicadellidae</taxon>
        <taxon>Cicadellinae</taxon>
        <taxon>Proconiini</taxon>
        <taxon>Homalodisca</taxon>
    </lineage>
</organism>
<keyword evidence="7" id="KW-0677">Repeat</keyword>
<comment type="subcellular location">
    <subcellularLocation>
        <location evidence="1">Membrane</location>
        <topology evidence="1">Single-pass type I membrane protein</topology>
    </subcellularLocation>
</comment>
<dbReference type="Pfam" id="PF00560">
    <property type="entry name" value="LRR_1"/>
    <property type="match status" value="1"/>
</dbReference>
<feature type="region of interest" description="Disordered" evidence="13">
    <location>
        <begin position="226"/>
        <end position="246"/>
    </location>
</feature>
<dbReference type="SUPFAM" id="SSF52058">
    <property type="entry name" value="L domain-like"/>
    <property type="match status" value="1"/>
</dbReference>
<comment type="similarity">
    <text evidence="2">Belongs to the Toll-like receptor family.</text>
</comment>
<gene>
    <name evidence="16" type="ORF">g.48193</name>
</gene>
<evidence type="ECO:0000256" key="5">
    <source>
        <dbReference type="ARBA" id="ARBA00022692"/>
    </source>
</evidence>
<dbReference type="PANTHER" id="PTHR24365:SF530">
    <property type="entry name" value="MSTPROX-RELATED"/>
    <property type="match status" value="1"/>
</dbReference>
<dbReference type="PANTHER" id="PTHR24365">
    <property type="entry name" value="TOLL-LIKE RECEPTOR"/>
    <property type="match status" value="1"/>
</dbReference>
<evidence type="ECO:0000256" key="7">
    <source>
        <dbReference type="ARBA" id="ARBA00022737"/>
    </source>
</evidence>
<dbReference type="FunFam" id="3.40.50.10140:FF:000001">
    <property type="entry name" value="Toll-like receptor 2"/>
    <property type="match status" value="1"/>
</dbReference>
<evidence type="ECO:0000256" key="4">
    <source>
        <dbReference type="ARBA" id="ARBA00022614"/>
    </source>
</evidence>
<dbReference type="GO" id="GO:0038023">
    <property type="term" value="F:signaling receptor activity"/>
    <property type="evidence" value="ECO:0007669"/>
    <property type="project" value="TreeGrafter"/>
</dbReference>
<evidence type="ECO:0000256" key="6">
    <source>
        <dbReference type="ARBA" id="ARBA00022729"/>
    </source>
</evidence>
<dbReference type="InterPro" id="IPR001611">
    <property type="entry name" value="Leu-rich_rpt"/>
</dbReference>
<keyword evidence="10 14" id="KW-0472">Membrane</keyword>
<dbReference type="SMART" id="SM00369">
    <property type="entry name" value="LRR_TYP"/>
    <property type="match status" value="2"/>
</dbReference>
<protein>
    <recommendedName>
        <fullName evidence="15">TIR domain-containing protein</fullName>
    </recommendedName>
</protein>
<dbReference type="Pfam" id="PF13855">
    <property type="entry name" value="LRR_8"/>
    <property type="match status" value="1"/>
</dbReference>
<dbReference type="GO" id="GO:0045087">
    <property type="term" value="P:innate immune response"/>
    <property type="evidence" value="ECO:0007669"/>
    <property type="project" value="UniProtKB-KW"/>
</dbReference>
<dbReference type="SMART" id="SM00255">
    <property type="entry name" value="TIR"/>
    <property type="match status" value="1"/>
</dbReference>
<keyword evidence="6" id="KW-0732">Signal</keyword>
<dbReference type="PROSITE" id="PS50104">
    <property type="entry name" value="TIR"/>
    <property type="match status" value="1"/>
</dbReference>
<keyword evidence="5 14" id="KW-0812">Transmembrane</keyword>
<evidence type="ECO:0000259" key="15">
    <source>
        <dbReference type="PROSITE" id="PS50104"/>
    </source>
</evidence>
<evidence type="ECO:0000256" key="3">
    <source>
        <dbReference type="ARBA" id="ARBA00022588"/>
    </source>
</evidence>
<dbReference type="EMBL" id="GECU01028288">
    <property type="protein sequence ID" value="JAS79418.1"/>
    <property type="molecule type" value="Transcribed_RNA"/>
</dbReference>
<evidence type="ECO:0000256" key="14">
    <source>
        <dbReference type="SAM" id="Phobius"/>
    </source>
</evidence>
<dbReference type="Gene3D" id="3.40.50.10140">
    <property type="entry name" value="Toll/interleukin-1 receptor homology (TIR) domain"/>
    <property type="match status" value="1"/>
</dbReference>
<evidence type="ECO:0000256" key="1">
    <source>
        <dbReference type="ARBA" id="ARBA00004479"/>
    </source>
</evidence>
<feature type="transmembrane region" description="Helical" evidence="14">
    <location>
        <begin position="257"/>
        <end position="278"/>
    </location>
</feature>
<dbReference type="Gene3D" id="3.80.10.10">
    <property type="entry name" value="Ribonuclease Inhibitor"/>
    <property type="match status" value="1"/>
</dbReference>
<dbReference type="AlphaFoldDB" id="A0A1B6HXK5"/>